<dbReference type="PANTHER" id="PTHR42960:SF1">
    <property type="entry name" value="YCF46 PROTEIN"/>
    <property type="match status" value="1"/>
</dbReference>
<feature type="domain" description="ATPase AAA-type core" evidence="3">
    <location>
        <begin position="387"/>
        <end position="512"/>
    </location>
</feature>
<dbReference type="InterPro" id="IPR003959">
    <property type="entry name" value="ATPase_AAA_core"/>
</dbReference>
<proteinExistence type="predicted"/>
<reference evidence="4 5" key="1">
    <citation type="journal article" date="2016" name="Nat. Commun.">
        <title>Thousands of microbial genomes shed light on interconnected biogeochemical processes in an aquifer system.</title>
        <authorList>
            <person name="Anantharaman K."/>
            <person name="Brown C.T."/>
            <person name="Hug L.A."/>
            <person name="Sharon I."/>
            <person name="Castelle C.J."/>
            <person name="Probst A.J."/>
            <person name="Thomas B.C."/>
            <person name="Singh A."/>
            <person name="Wilkins M.J."/>
            <person name="Karaoz U."/>
            <person name="Brodie E.L."/>
            <person name="Williams K.H."/>
            <person name="Hubbard S.S."/>
            <person name="Banfield J.F."/>
        </authorList>
    </citation>
    <scope>NUCLEOTIDE SEQUENCE [LARGE SCALE GENOMIC DNA]</scope>
</reference>
<dbReference type="Gene3D" id="1.10.8.60">
    <property type="match status" value="1"/>
</dbReference>
<dbReference type="SUPFAM" id="SSF52540">
    <property type="entry name" value="P-loop containing nucleoside triphosphate hydrolases"/>
    <property type="match status" value="1"/>
</dbReference>
<dbReference type="GO" id="GO:0016887">
    <property type="term" value="F:ATP hydrolysis activity"/>
    <property type="evidence" value="ECO:0007669"/>
    <property type="project" value="InterPro"/>
</dbReference>
<gene>
    <name evidence="4" type="ORF">A2765_00195</name>
</gene>
<dbReference type="Pfam" id="PF00004">
    <property type="entry name" value="AAA"/>
    <property type="match status" value="1"/>
</dbReference>
<evidence type="ECO:0000256" key="2">
    <source>
        <dbReference type="ARBA" id="ARBA00022840"/>
    </source>
</evidence>
<protein>
    <recommendedName>
        <fullName evidence="3">ATPase AAA-type core domain-containing protein</fullName>
    </recommendedName>
</protein>
<dbReference type="AlphaFoldDB" id="A0A1F6D865"/>
<organism evidence="4 5">
    <name type="scientific">Candidatus Kaiserbacteria bacterium RIFCSPHIGHO2_01_FULL_56_24</name>
    <dbReference type="NCBI Taxonomy" id="1798487"/>
    <lineage>
        <taxon>Bacteria</taxon>
        <taxon>Candidatus Kaiseribacteriota</taxon>
    </lineage>
</organism>
<evidence type="ECO:0000313" key="5">
    <source>
        <dbReference type="Proteomes" id="UP000176377"/>
    </source>
</evidence>
<dbReference type="Proteomes" id="UP000176377">
    <property type="component" value="Unassembled WGS sequence"/>
</dbReference>
<evidence type="ECO:0000313" key="4">
    <source>
        <dbReference type="EMBL" id="OGG57629.1"/>
    </source>
</evidence>
<keyword evidence="2" id="KW-0067">ATP-binding</keyword>
<comment type="caution">
    <text evidence="4">The sequence shown here is derived from an EMBL/GenBank/DDBJ whole genome shotgun (WGS) entry which is preliminary data.</text>
</comment>
<dbReference type="CDD" id="cd19481">
    <property type="entry name" value="RecA-like_protease"/>
    <property type="match status" value="1"/>
</dbReference>
<evidence type="ECO:0000256" key="1">
    <source>
        <dbReference type="ARBA" id="ARBA00022741"/>
    </source>
</evidence>
<dbReference type="EMBL" id="MFLA01000048">
    <property type="protein sequence ID" value="OGG57629.1"/>
    <property type="molecule type" value="Genomic_DNA"/>
</dbReference>
<accession>A0A1F6D865</accession>
<dbReference type="PANTHER" id="PTHR42960">
    <property type="entry name" value="YCF46 PROTEIN"/>
    <property type="match status" value="1"/>
</dbReference>
<dbReference type="Gene3D" id="3.40.50.300">
    <property type="entry name" value="P-loop containing nucleotide triphosphate hydrolases"/>
    <property type="match status" value="1"/>
</dbReference>
<name>A0A1F6D865_9BACT</name>
<keyword evidence="1" id="KW-0547">Nucleotide-binding</keyword>
<dbReference type="GO" id="GO:0005524">
    <property type="term" value="F:ATP binding"/>
    <property type="evidence" value="ECO:0007669"/>
    <property type="project" value="UniProtKB-KW"/>
</dbReference>
<evidence type="ECO:0000259" key="3">
    <source>
        <dbReference type="Pfam" id="PF00004"/>
    </source>
</evidence>
<dbReference type="InterPro" id="IPR027417">
    <property type="entry name" value="P-loop_NTPase"/>
</dbReference>
<dbReference type="InterPro" id="IPR052381">
    <property type="entry name" value="AAA_domain_protein"/>
</dbReference>
<sequence>MAKTKEDETAPVPLPSWLIEGFVNKFNGGKSSISSVFLLHGDVNCIVPNPKAAEEPGYPYIPLQELFARMFDEREMVIFYNIATGMRFLNPDMEKEFRKVAELASDEDADDKDPVAAAKAGLALKRQLPREPELCLPLIEKALKKMDNVAIIIESAHFIAPESTAGVLLQGERTHIARLRAWAQDSRVKKRSNVVLLLADLASKVSGELRQANSRIGQVFVPKPGPEERKLYIERQTLGTPEEREVEKRLLALEKKLPKTKGAAKDAVKAEIEEVEEELKKFPMHFETPKGFDLNAFVNATQGMSLRQILEIFRTAAQAKRPVDLSFVKEKKKEILNAEYGDVMEIADPQWDLEAIGGLEKPKVYFASVLEAIRKGESRLIPQGITVMGPPGTGKTALIEALAKGASFNFVKMKNARSMWVGMSEERTERQIQGLWALAPVIVMNDEADLGEANRDAPKGDSGVSERIMQAWMRFLSEPRIRGRVVMVNCTNRPDRMDAAMKRSGRSDDRIAILMPAIEERAAIFKVMFRRYDIPTNLTDFLPYAQMARGFSGADIESITLKSFRFAGQMEKKVVDDEALCEAINDFIAPASQAEIDLMTLLAISESSSRRLLPAGTKGIIEEIKRRNLVAGGAEIISQIEARNIVRFDEATA</sequence>